<name>A0ACB8XQT7_ARCLA</name>
<gene>
    <name evidence="1" type="ORF">L6452_38574</name>
</gene>
<proteinExistence type="predicted"/>
<protein>
    <submittedName>
        <fullName evidence="1">Uncharacterized protein</fullName>
    </submittedName>
</protein>
<organism evidence="1 2">
    <name type="scientific">Arctium lappa</name>
    <name type="common">Greater burdock</name>
    <name type="synonym">Lappa major</name>
    <dbReference type="NCBI Taxonomy" id="4217"/>
    <lineage>
        <taxon>Eukaryota</taxon>
        <taxon>Viridiplantae</taxon>
        <taxon>Streptophyta</taxon>
        <taxon>Embryophyta</taxon>
        <taxon>Tracheophyta</taxon>
        <taxon>Spermatophyta</taxon>
        <taxon>Magnoliopsida</taxon>
        <taxon>eudicotyledons</taxon>
        <taxon>Gunneridae</taxon>
        <taxon>Pentapetalae</taxon>
        <taxon>asterids</taxon>
        <taxon>campanulids</taxon>
        <taxon>Asterales</taxon>
        <taxon>Asteraceae</taxon>
        <taxon>Carduoideae</taxon>
        <taxon>Cardueae</taxon>
        <taxon>Arctiinae</taxon>
        <taxon>Arctium</taxon>
    </lineage>
</organism>
<sequence length="109" mass="12505">MMNKFKELLPSVIKKLRDFPRIRLSKELRWTYASDVPQHRGTTGDCGVWICKFLSTLTDGDDVLCTGDAREEARHYRCQMAEVFYACARRVGGEYVSACLGFYEEGLKV</sequence>
<dbReference type="Proteomes" id="UP001055879">
    <property type="component" value="Linkage Group LG15"/>
</dbReference>
<comment type="caution">
    <text evidence="1">The sequence shown here is derived from an EMBL/GenBank/DDBJ whole genome shotgun (WGS) entry which is preliminary data.</text>
</comment>
<evidence type="ECO:0000313" key="1">
    <source>
        <dbReference type="EMBL" id="KAI3672485.1"/>
    </source>
</evidence>
<reference evidence="2" key="1">
    <citation type="journal article" date="2022" name="Mol. Ecol. Resour.">
        <title>The genomes of chicory, endive, great burdock and yacon provide insights into Asteraceae palaeo-polyploidization history and plant inulin production.</title>
        <authorList>
            <person name="Fan W."/>
            <person name="Wang S."/>
            <person name="Wang H."/>
            <person name="Wang A."/>
            <person name="Jiang F."/>
            <person name="Liu H."/>
            <person name="Zhao H."/>
            <person name="Xu D."/>
            <person name="Zhang Y."/>
        </authorList>
    </citation>
    <scope>NUCLEOTIDE SEQUENCE [LARGE SCALE GENOMIC DNA]</scope>
    <source>
        <strain evidence="2">cv. Niubang</strain>
    </source>
</reference>
<reference evidence="1 2" key="2">
    <citation type="journal article" date="2022" name="Mol. Ecol. Resour.">
        <title>The genomes of chicory, endive, great burdock and yacon provide insights into Asteraceae paleo-polyploidization history and plant inulin production.</title>
        <authorList>
            <person name="Fan W."/>
            <person name="Wang S."/>
            <person name="Wang H."/>
            <person name="Wang A."/>
            <person name="Jiang F."/>
            <person name="Liu H."/>
            <person name="Zhao H."/>
            <person name="Xu D."/>
            <person name="Zhang Y."/>
        </authorList>
    </citation>
    <scope>NUCLEOTIDE SEQUENCE [LARGE SCALE GENOMIC DNA]</scope>
    <source>
        <strain evidence="2">cv. Niubang</strain>
    </source>
</reference>
<dbReference type="EMBL" id="CM042061">
    <property type="protein sequence ID" value="KAI3672485.1"/>
    <property type="molecule type" value="Genomic_DNA"/>
</dbReference>
<keyword evidence="2" id="KW-1185">Reference proteome</keyword>
<evidence type="ECO:0000313" key="2">
    <source>
        <dbReference type="Proteomes" id="UP001055879"/>
    </source>
</evidence>
<accession>A0ACB8XQT7</accession>